<reference evidence="9" key="3">
    <citation type="submission" date="2025-09" db="UniProtKB">
        <authorList>
            <consortium name="Ensembl"/>
        </authorList>
    </citation>
    <scope>IDENTIFICATION</scope>
</reference>
<evidence type="ECO:0000256" key="8">
    <source>
        <dbReference type="ARBA" id="ARBA00063603"/>
    </source>
</evidence>
<dbReference type="GO" id="GO:0005737">
    <property type="term" value="C:cytoplasm"/>
    <property type="evidence" value="ECO:0007669"/>
    <property type="project" value="UniProtKB-SubCell"/>
</dbReference>
<comment type="subcellular location">
    <subcellularLocation>
        <location evidence="1">Cytoplasm</location>
    </subcellularLocation>
</comment>
<name>A0A4X2JUT3_VOMUR</name>
<dbReference type="PANTHER" id="PTHR14224:SF9">
    <property type="entry name" value="LEUCINE-RICH REPEAT-CONTAINING PROTEIN 14"/>
    <property type="match status" value="1"/>
</dbReference>
<evidence type="ECO:0000256" key="5">
    <source>
        <dbReference type="ARBA" id="ARBA00022614"/>
    </source>
</evidence>
<dbReference type="GeneID" id="114041409"/>
<dbReference type="InterPro" id="IPR050694">
    <property type="entry name" value="LRRC14/PRAME"/>
</dbReference>
<dbReference type="GeneTree" id="ENSGT01030000234531"/>
<dbReference type="Ensembl" id="ENSVURT00010003769.1">
    <property type="protein sequence ID" value="ENSVURP00010003323.1"/>
    <property type="gene ID" value="ENSVURG00010002676.1"/>
</dbReference>
<dbReference type="SUPFAM" id="SSF52047">
    <property type="entry name" value="RNI-like"/>
    <property type="match status" value="1"/>
</dbReference>
<evidence type="ECO:0000256" key="1">
    <source>
        <dbReference type="ARBA" id="ARBA00004496"/>
    </source>
</evidence>
<keyword evidence="10" id="KW-1185">Reference proteome</keyword>
<gene>
    <name evidence="9" type="primary">LOC114041409</name>
</gene>
<keyword evidence="5" id="KW-0433">Leucine-rich repeat</keyword>
<dbReference type="Pfam" id="PF00560">
    <property type="entry name" value="LRR_1"/>
    <property type="match status" value="1"/>
</dbReference>
<reference evidence="9" key="2">
    <citation type="submission" date="2025-08" db="UniProtKB">
        <authorList>
            <consortium name="Ensembl"/>
        </authorList>
    </citation>
    <scope>IDENTIFICATION</scope>
</reference>
<dbReference type="InterPro" id="IPR032675">
    <property type="entry name" value="LRR_dom_sf"/>
</dbReference>
<evidence type="ECO:0000313" key="10">
    <source>
        <dbReference type="Proteomes" id="UP000314987"/>
    </source>
</evidence>
<accession>A0A4X2JUT3</accession>
<comment type="similarity">
    <text evidence="2">Belongs to the PRAME family. LRRC14 subfamily.</text>
</comment>
<evidence type="ECO:0000256" key="3">
    <source>
        <dbReference type="ARBA" id="ARBA00014228"/>
    </source>
</evidence>
<dbReference type="OrthoDB" id="6479713at2759"/>
<dbReference type="STRING" id="29139.ENSVURP00010003323"/>
<dbReference type="OMA" id="GGCWALK"/>
<keyword evidence="4" id="KW-0963">Cytoplasm</keyword>
<dbReference type="InterPro" id="IPR001611">
    <property type="entry name" value="Leu-rich_rpt"/>
</dbReference>
<dbReference type="Gene3D" id="3.80.10.10">
    <property type="entry name" value="Ribonuclease Inhibitor"/>
    <property type="match status" value="1"/>
</dbReference>
<dbReference type="Proteomes" id="UP000314987">
    <property type="component" value="Unassembled WGS sequence"/>
</dbReference>
<evidence type="ECO:0000256" key="2">
    <source>
        <dbReference type="ARBA" id="ARBA00009552"/>
    </source>
</evidence>
<proteinExistence type="inferred from homology"/>
<reference evidence="10" key="1">
    <citation type="submission" date="2018-12" db="EMBL/GenBank/DDBJ databases">
        <authorList>
            <person name="Yazar S."/>
        </authorList>
    </citation>
    <scope>NUCLEOTIDE SEQUENCE [LARGE SCALE GENOMIC DNA]</scope>
</reference>
<dbReference type="PANTHER" id="PTHR14224">
    <property type="entry name" value="SIMILAR TO PREFERENTIALLY EXPRESSED ANTIGEN IN MELANOMA-LIKE 3"/>
    <property type="match status" value="1"/>
</dbReference>
<keyword evidence="6" id="KW-0677">Repeat</keyword>
<organism evidence="9 10">
    <name type="scientific">Vombatus ursinus</name>
    <name type="common">Common wombat</name>
    <dbReference type="NCBI Taxonomy" id="29139"/>
    <lineage>
        <taxon>Eukaryota</taxon>
        <taxon>Metazoa</taxon>
        <taxon>Chordata</taxon>
        <taxon>Craniata</taxon>
        <taxon>Vertebrata</taxon>
        <taxon>Euteleostomi</taxon>
        <taxon>Mammalia</taxon>
        <taxon>Metatheria</taxon>
        <taxon>Diprotodontia</taxon>
        <taxon>Vombatidae</taxon>
        <taxon>Vombatus</taxon>
    </lineage>
</organism>
<evidence type="ECO:0000256" key="6">
    <source>
        <dbReference type="ARBA" id="ARBA00022737"/>
    </source>
</evidence>
<dbReference type="FunFam" id="3.80.10.10:FF:000119">
    <property type="entry name" value="Leucine-rich repeat-containing 14 isoform b"/>
    <property type="match status" value="1"/>
</dbReference>
<evidence type="ECO:0000256" key="7">
    <source>
        <dbReference type="ARBA" id="ARBA00056349"/>
    </source>
</evidence>
<comment type="subunit">
    <text evidence="8">Interacts with IKBKB; disrupts IKBKB-IKBKG interaction preventing I-kappa-B-kinase (IKK) core complex formation and leading to a decrease of IKBKB phosphorylation and NF-kappaB activation. Interacts with CHUK.</text>
</comment>
<evidence type="ECO:0000256" key="4">
    <source>
        <dbReference type="ARBA" id="ARBA00022490"/>
    </source>
</evidence>
<protein>
    <recommendedName>
        <fullName evidence="3">Leucine-rich repeat-containing protein 14</fullName>
    </recommendedName>
</protein>
<evidence type="ECO:0000313" key="9">
    <source>
        <dbReference type="Ensembl" id="ENSVURP00010003323.1"/>
    </source>
</evidence>
<dbReference type="AlphaFoldDB" id="A0A4X2JUT3"/>
<dbReference type="RefSeq" id="XP_027715635.1">
    <property type="nucleotide sequence ID" value="XM_027859834.1"/>
</dbReference>
<sequence>MQSLLSLCAVQVTRHQTLACRALASLPRELYPALFQAAFMYGRTLVLQALVQTWPYPCLSFRQLLPKPKQLGWPERPRKESVQAVILALLAAPRSRESSSRRPQLRVLDMTGFLDASCGQDPTTMSMWARSVAVARTCLSAQTQARAAQRLAKRRKLEPQAPVTNPVEVHTDLLVNRTSYSVLKEALQTSTCGPLRLRCRDLWAEELSGPSTVALLELLDPVCLRQVDLRFNNLGLSGLCTVVPHMAKFTHLLSLKLQYSNVDVRRLTAEAENSFQHFVSAIGQLRCLKELNMGSSRLSGRLHQLLSSLQGPLESLELPFCALLPGDLSYLAQSPHATHLKKLDLSGNKLSGDFLGPFQRLLREASASLLCLDVTECQLMDVHLVSTLPALRCCTHLRYLGLYGNPLASAGMKTLIEHSQTFRELQLVVYPVPVDCYKDLPWPPSSANLLEGTVDEEKLASVQAELQQLIRATQHQDVLWTMDIYGHSSFDYFSL</sequence>
<comment type="function">
    <text evidence="7">Negatively regulates Toll-like receptor-mediated NF-kappa-B signaling by disrupting IKK core complex formation through interaction with IKBKB.</text>
</comment>